<dbReference type="Gene3D" id="2.170.16.10">
    <property type="entry name" value="Hedgehog/Intein (Hint) domain"/>
    <property type="match status" value="1"/>
</dbReference>
<name>A0A9P0GFP0_9CUCU</name>
<feature type="compositionally biased region" description="Polar residues" evidence="7">
    <location>
        <begin position="71"/>
        <end position="80"/>
    </location>
</feature>
<keyword evidence="5" id="KW-0804">Transcription</keyword>
<feature type="region of interest" description="Disordered" evidence="7">
    <location>
        <begin position="41"/>
        <end position="80"/>
    </location>
</feature>
<sequence length="464" mass="52118">MISAGVEGRLPLYMTYPEPWRGPLKQPPELFLRPAPKPLPATTRYNGINTTTYPNGTRLAPPPRQVGKYPSSPTISNPVNLVQPKEDATEEMTPYSAYRIFPPTQYHFPYSLCQPTNLPTYLMRTSYPPTPLSPIETFSSSSSPIITSTFRSPPDSLSPPSLKNPHIFMDKKPSLITQTITVQSHISQNPSFKVPGKEGSLKHRILIRPEDNNKPSHLDIQKPFEASRKRLQASVSPPRSPRKSVNNNNNTLPLNFTKGSLIQLHSGELRRIEEMRTEDFIVSAERSPELRLAQSTVVRIEENQHMGNATITLSYNNRRAQADVESSLEHPYFVVGQGWTSCCPERTQQLCGLKVHQLQVGDVLISVTPREPIPNSSRANATIMTTSTRTSMTAKQQHPMCTVTETQMADTKTSIQTQPINLHLSSNYPHQSISPDSIAARKRRWSAPDQICDEQNDGRRKRNE</sequence>
<feature type="domain" description="AXH" evidence="8">
    <location>
        <begin position="244"/>
        <end position="375"/>
    </location>
</feature>
<reference evidence="9" key="1">
    <citation type="submission" date="2022-01" db="EMBL/GenBank/DDBJ databases">
        <authorList>
            <person name="King R."/>
        </authorList>
    </citation>
    <scope>NUCLEOTIDE SEQUENCE</scope>
</reference>
<keyword evidence="4" id="KW-0238">DNA-binding</keyword>
<dbReference type="Proteomes" id="UP001153636">
    <property type="component" value="Chromosome 22"/>
</dbReference>
<dbReference type="EMBL" id="OV651834">
    <property type="protein sequence ID" value="CAH1107587.1"/>
    <property type="molecule type" value="Genomic_DNA"/>
</dbReference>
<dbReference type="GO" id="GO:0006355">
    <property type="term" value="P:regulation of DNA-templated transcription"/>
    <property type="evidence" value="ECO:0007669"/>
    <property type="project" value="InterPro"/>
</dbReference>
<feature type="compositionally biased region" description="Polar residues" evidence="7">
    <location>
        <begin position="43"/>
        <end position="55"/>
    </location>
</feature>
<feature type="region of interest" description="Disordered" evidence="7">
    <location>
        <begin position="425"/>
        <end position="464"/>
    </location>
</feature>
<comment type="subcellular location">
    <subcellularLocation>
        <location evidence="1">Nucleus</location>
    </subcellularLocation>
</comment>
<dbReference type="GO" id="GO:0003723">
    <property type="term" value="F:RNA binding"/>
    <property type="evidence" value="ECO:0007669"/>
    <property type="project" value="InterPro"/>
</dbReference>
<dbReference type="PANTHER" id="PTHR13392">
    <property type="entry name" value="ATAXIN 1"/>
    <property type="match status" value="1"/>
</dbReference>
<dbReference type="GO" id="GO:0005634">
    <property type="term" value="C:nucleus"/>
    <property type="evidence" value="ECO:0007669"/>
    <property type="project" value="UniProtKB-SubCell"/>
</dbReference>
<evidence type="ECO:0000256" key="2">
    <source>
        <dbReference type="ARBA" id="ARBA00022491"/>
    </source>
</evidence>
<dbReference type="InterPro" id="IPR043404">
    <property type="entry name" value="ATAXIN1-like"/>
</dbReference>
<evidence type="ECO:0000313" key="10">
    <source>
        <dbReference type="Proteomes" id="UP001153636"/>
    </source>
</evidence>
<dbReference type="InterPro" id="IPR003652">
    <property type="entry name" value="Ataxin_AXH_dom"/>
</dbReference>
<keyword evidence="3" id="KW-0805">Transcription regulation</keyword>
<evidence type="ECO:0000256" key="7">
    <source>
        <dbReference type="SAM" id="MobiDB-lite"/>
    </source>
</evidence>
<feature type="region of interest" description="Disordered" evidence="7">
    <location>
        <begin position="229"/>
        <end position="252"/>
    </location>
</feature>
<dbReference type="InterPro" id="IPR036096">
    <property type="entry name" value="Ataxin_AXH_dom_sf"/>
</dbReference>
<evidence type="ECO:0000256" key="3">
    <source>
        <dbReference type="ARBA" id="ARBA00023015"/>
    </source>
</evidence>
<keyword evidence="6" id="KW-0539">Nucleus</keyword>
<dbReference type="GO" id="GO:0003677">
    <property type="term" value="F:DNA binding"/>
    <property type="evidence" value="ECO:0007669"/>
    <property type="project" value="UniProtKB-KW"/>
</dbReference>
<protein>
    <recommendedName>
        <fullName evidence="8">AXH domain-containing protein</fullName>
    </recommendedName>
</protein>
<feature type="compositionally biased region" description="Polar residues" evidence="7">
    <location>
        <begin position="425"/>
        <end position="435"/>
    </location>
</feature>
<dbReference type="Pfam" id="PF08517">
    <property type="entry name" value="AXH"/>
    <property type="match status" value="1"/>
</dbReference>
<dbReference type="SUPFAM" id="SSF102031">
    <property type="entry name" value="AXH domain"/>
    <property type="match status" value="1"/>
</dbReference>
<dbReference type="PANTHER" id="PTHR13392:SF13">
    <property type="entry name" value="AXH DOMAIN-CONTAINING PROTEIN"/>
    <property type="match status" value="1"/>
</dbReference>
<evidence type="ECO:0000259" key="8">
    <source>
        <dbReference type="PROSITE" id="PS51148"/>
    </source>
</evidence>
<organism evidence="9 10">
    <name type="scientific">Psylliodes chrysocephalus</name>
    <dbReference type="NCBI Taxonomy" id="3402493"/>
    <lineage>
        <taxon>Eukaryota</taxon>
        <taxon>Metazoa</taxon>
        <taxon>Ecdysozoa</taxon>
        <taxon>Arthropoda</taxon>
        <taxon>Hexapoda</taxon>
        <taxon>Insecta</taxon>
        <taxon>Pterygota</taxon>
        <taxon>Neoptera</taxon>
        <taxon>Endopterygota</taxon>
        <taxon>Coleoptera</taxon>
        <taxon>Polyphaga</taxon>
        <taxon>Cucujiformia</taxon>
        <taxon>Chrysomeloidea</taxon>
        <taxon>Chrysomelidae</taxon>
        <taxon>Galerucinae</taxon>
        <taxon>Alticini</taxon>
        <taxon>Psylliodes</taxon>
    </lineage>
</organism>
<accession>A0A9P0GFP0</accession>
<keyword evidence="10" id="KW-1185">Reference proteome</keyword>
<evidence type="ECO:0000256" key="5">
    <source>
        <dbReference type="ARBA" id="ARBA00023163"/>
    </source>
</evidence>
<dbReference type="PROSITE" id="PS51148">
    <property type="entry name" value="AXH"/>
    <property type="match status" value="1"/>
</dbReference>
<dbReference type="OrthoDB" id="10000452at2759"/>
<evidence type="ECO:0000256" key="4">
    <source>
        <dbReference type="ARBA" id="ARBA00023125"/>
    </source>
</evidence>
<dbReference type="SMART" id="SM00536">
    <property type="entry name" value="AXH"/>
    <property type="match status" value="1"/>
</dbReference>
<evidence type="ECO:0000256" key="6">
    <source>
        <dbReference type="ARBA" id="ARBA00023242"/>
    </source>
</evidence>
<dbReference type="AlphaFoldDB" id="A0A9P0GFP0"/>
<evidence type="ECO:0000313" key="9">
    <source>
        <dbReference type="EMBL" id="CAH1107587.1"/>
    </source>
</evidence>
<proteinExistence type="predicted"/>
<gene>
    <name evidence="9" type="ORF">PSYICH_LOCUS8317</name>
</gene>
<keyword evidence="2" id="KW-0678">Repressor</keyword>
<evidence type="ECO:0000256" key="1">
    <source>
        <dbReference type="ARBA" id="ARBA00004123"/>
    </source>
</evidence>